<feature type="compositionally biased region" description="Basic and acidic residues" evidence="3">
    <location>
        <begin position="349"/>
        <end position="358"/>
    </location>
</feature>
<feature type="compositionally biased region" description="Polar residues" evidence="3">
    <location>
        <begin position="234"/>
        <end position="251"/>
    </location>
</feature>
<dbReference type="Pfam" id="PF00076">
    <property type="entry name" value="RRM_1"/>
    <property type="match status" value="2"/>
</dbReference>
<feature type="domain" description="RRM" evidence="4">
    <location>
        <begin position="406"/>
        <end position="483"/>
    </location>
</feature>
<accession>A0A1C3KC70</accession>
<dbReference type="PANTHER" id="PTHR48024:SF56">
    <property type="entry name" value="HETEROGENEOUS NUCLEAR RIBONUCLEOPROTEIN A0"/>
    <property type="match status" value="1"/>
</dbReference>
<evidence type="ECO:0000256" key="1">
    <source>
        <dbReference type="ARBA" id="ARBA00022884"/>
    </source>
</evidence>
<dbReference type="Proteomes" id="UP000219799">
    <property type="component" value="Chromosome 9"/>
</dbReference>
<name>A0A1C3KC70_PLAMA</name>
<evidence type="ECO:0000313" key="5">
    <source>
        <dbReference type="EMBL" id="SBT71179.1"/>
    </source>
</evidence>
<feature type="compositionally biased region" description="Basic and acidic residues" evidence="3">
    <location>
        <begin position="278"/>
        <end position="296"/>
    </location>
</feature>
<protein>
    <submittedName>
        <fullName evidence="5">Nucleic acid binding protein, putative</fullName>
    </submittedName>
</protein>
<dbReference type="InterPro" id="IPR035979">
    <property type="entry name" value="RBD_domain_sf"/>
</dbReference>
<dbReference type="AlphaFoldDB" id="A0A1C3KC70"/>
<gene>
    <name evidence="5" type="primary">PmlGA01_090008500</name>
    <name evidence="5" type="ORF">PMLGA01_090008500</name>
</gene>
<evidence type="ECO:0000256" key="3">
    <source>
        <dbReference type="SAM" id="MobiDB-lite"/>
    </source>
</evidence>
<dbReference type="PROSITE" id="PS50102">
    <property type="entry name" value="RRM"/>
    <property type="match status" value="2"/>
</dbReference>
<reference evidence="5 6" key="1">
    <citation type="submission" date="2016-06" db="EMBL/GenBank/DDBJ databases">
        <authorList>
            <consortium name="Pathogen Informatics"/>
        </authorList>
    </citation>
    <scope>NUCLEOTIDE SEQUENCE [LARGE SCALE GENOMIC DNA]</scope>
    <source>
        <strain evidence="5">PmlGA01</strain>
    </source>
</reference>
<feature type="compositionally biased region" description="Polar residues" evidence="3">
    <location>
        <begin position="318"/>
        <end position="332"/>
    </location>
</feature>
<dbReference type="SUPFAM" id="SSF54928">
    <property type="entry name" value="RNA-binding domain, RBD"/>
    <property type="match status" value="2"/>
</dbReference>
<proteinExistence type="predicted"/>
<feature type="region of interest" description="Disordered" evidence="3">
    <location>
        <begin position="234"/>
        <end position="256"/>
    </location>
</feature>
<dbReference type="SMART" id="SM00360">
    <property type="entry name" value="RRM"/>
    <property type="match status" value="2"/>
</dbReference>
<feature type="region of interest" description="Disordered" evidence="3">
    <location>
        <begin position="106"/>
        <end position="140"/>
    </location>
</feature>
<keyword evidence="1 2" id="KW-0694">RNA-binding</keyword>
<dbReference type="PANTHER" id="PTHR48024">
    <property type="entry name" value="GEO13361P1-RELATED"/>
    <property type="match status" value="1"/>
</dbReference>
<dbReference type="Gene3D" id="3.30.70.330">
    <property type="match status" value="2"/>
</dbReference>
<evidence type="ECO:0000313" key="6">
    <source>
        <dbReference type="Proteomes" id="UP000219799"/>
    </source>
</evidence>
<dbReference type="InterPro" id="IPR050886">
    <property type="entry name" value="RNA-binding_reg"/>
</dbReference>
<feature type="region of interest" description="Disordered" evidence="3">
    <location>
        <begin position="278"/>
        <end position="370"/>
    </location>
</feature>
<evidence type="ECO:0000259" key="4">
    <source>
        <dbReference type="PROSITE" id="PS50102"/>
    </source>
</evidence>
<dbReference type="InterPro" id="IPR000504">
    <property type="entry name" value="RRM_dom"/>
</dbReference>
<feature type="region of interest" description="Disordered" evidence="3">
    <location>
        <begin position="193"/>
        <end position="219"/>
    </location>
</feature>
<dbReference type="GO" id="GO:0003723">
    <property type="term" value="F:RNA binding"/>
    <property type="evidence" value="ECO:0007669"/>
    <property type="project" value="UniProtKB-UniRule"/>
</dbReference>
<dbReference type="EMBL" id="LT594497">
    <property type="protein sequence ID" value="SBT71179.1"/>
    <property type="molecule type" value="Genomic_DNA"/>
</dbReference>
<organism evidence="5 6">
    <name type="scientific">Plasmodium malariae</name>
    <dbReference type="NCBI Taxonomy" id="5858"/>
    <lineage>
        <taxon>Eukaryota</taxon>
        <taxon>Sar</taxon>
        <taxon>Alveolata</taxon>
        <taxon>Apicomplexa</taxon>
        <taxon>Aconoidasida</taxon>
        <taxon>Haemosporida</taxon>
        <taxon>Plasmodiidae</taxon>
        <taxon>Plasmodium</taxon>
        <taxon>Plasmodium (Plasmodium)</taxon>
    </lineage>
</organism>
<dbReference type="VEuPathDB" id="PlasmoDB:PmUG01_09016700"/>
<sequence>MSLSSEKKKEEIPIKAEDVTSDQILLNEKTKMNDVHNDNDGDACLINGTNENSNEGNYVLSINGKGASVNTNDSVVLNHDVNENMDDGKSRNSIITSIKRDDDKTIKFSKNHSDESSSKYEEKLQRSEIKPEEQRSSSSDAFFENVNEGCLGEAQNTDNDDNMNGKKYNGNNIIDHDTEKENIKIVYVQRESNDMDEDTTNSSLNIDSNDIDKDGRKYGSNNVCDDQYVHKKSVITNNTQENDDYNNSTKDQSTDEKYFVENTVVNEEMVQEINECNNHSDDASNLKTHKGEIDNRIKRKMHTLKQNEEKKKKKKDVNNTTLHISSGSSENPDINAKEKSSENSATITYDKKNKEAKEKQKRNHMKEDHFVGADEVSSSVVSTHVECACMRCVRNVRSFYALKGYPRIFVTRLPFEAGKKDLEKYFSKYGKIIDIYVSKNLSNNKNKGFGFVSFEKQGSMDKVLKDKLHILCGKEIVVDIASTRDNKARHLFHLPSEHYLAKYQKNEKKVMTKVHNNIINFNKYHHVYNKTNNIRDVSKNMDNNMVMQNFYNLCPTYNIVGNRMNNKHIMKNNMPVPFFPPSGYNVDPQYFNQVPYQNCAEYMGNNDYYWNMANYYNWNNMLMHNENMFNSSQVEYPYYFCNGQYVNQNPMTKNKISRKNNIIEESKLKYPPNLSTSVNYRNNCPSFIRKLPGGDEWNKRGYKLFVTKLNSATTIDTLRNYFENFGEIIDIYMPNDVCTNRPRGIAFVTFLDNDCVKKILSNKNSKHIIDGKEVVVDLADPETKSKKNLCYS</sequence>
<dbReference type="InterPro" id="IPR012677">
    <property type="entry name" value="Nucleotide-bd_a/b_plait_sf"/>
</dbReference>
<feature type="domain" description="RRM" evidence="4">
    <location>
        <begin position="702"/>
        <end position="781"/>
    </location>
</feature>
<feature type="compositionally biased region" description="Basic and acidic residues" evidence="3">
    <location>
        <begin position="106"/>
        <end position="135"/>
    </location>
</feature>
<evidence type="ECO:0000256" key="2">
    <source>
        <dbReference type="PROSITE-ProRule" id="PRU00176"/>
    </source>
</evidence>